<name>A0A3E0EQU1_9FLAO</name>
<evidence type="ECO:0000313" key="1">
    <source>
        <dbReference type="EMBL" id="REH00509.1"/>
    </source>
</evidence>
<dbReference type="PROSITE" id="PS51257">
    <property type="entry name" value="PROKAR_LIPOPROTEIN"/>
    <property type="match status" value="1"/>
</dbReference>
<keyword evidence="2" id="KW-1185">Reference proteome</keyword>
<sequence length="273" mass="30340">MKLFIKTLIVTIGLFLTGCEDVIEVDLNTAPPKLVIDASIDWVKNTAGNEQKITLSTTTGYYNEAFPTVSGASVVVTNSTKKAFQFTETTTKGEYVCVNFEPVIGESYTLTISLNGQTYTATETLINTPDIEDQIDQNDKGGFGSDEVEITYYFQDNGAQDNYYLHSFVNPRVAYPEFQVENDENTQGNRTPVFYSNEDLKSGDVINIKLYGISKRYSEYFKKISQASGNGGNPFPTTPVGVRGNIVNQTDSKNYAFGYFKLSEVNAKDYTIK</sequence>
<gene>
    <name evidence="1" type="ORF">C8P67_103495</name>
</gene>
<evidence type="ECO:0000313" key="2">
    <source>
        <dbReference type="Proteomes" id="UP000257136"/>
    </source>
</evidence>
<reference evidence="1 2" key="1">
    <citation type="submission" date="2018-08" db="EMBL/GenBank/DDBJ databases">
        <title>Genomic Encyclopedia of Archaeal and Bacterial Type Strains, Phase II (KMG-II): from individual species to whole genera.</title>
        <authorList>
            <person name="Goeker M."/>
        </authorList>
    </citation>
    <scope>NUCLEOTIDE SEQUENCE [LARGE SCALE GENOMIC DNA]</scope>
    <source>
        <strain evidence="1 2">DSM 100880</strain>
    </source>
</reference>
<dbReference type="OrthoDB" id="1430047at2"/>
<dbReference type="Proteomes" id="UP000257136">
    <property type="component" value="Unassembled WGS sequence"/>
</dbReference>
<dbReference type="RefSeq" id="WP_115811899.1">
    <property type="nucleotide sequence ID" value="NZ_QUNI01000003.1"/>
</dbReference>
<dbReference type="Pfam" id="PF14054">
    <property type="entry name" value="DUF4249"/>
    <property type="match status" value="1"/>
</dbReference>
<comment type="caution">
    <text evidence="1">The sequence shown here is derived from an EMBL/GenBank/DDBJ whole genome shotgun (WGS) entry which is preliminary data.</text>
</comment>
<dbReference type="EMBL" id="QUNI01000003">
    <property type="protein sequence ID" value="REH00509.1"/>
    <property type="molecule type" value="Genomic_DNA"/>
</dbReference>
<organism evidence="1 2">
    <name type="scientific">Flavobacterium aquicola</name>
    <dbReference type="NCBI Taxonomy" id="1682742"/>
    <lineage>
        <taxon>Bacteria</taxon>
        <taxon>Pseudomonadati</taxon>
        <taxon>Bacteroidota</taxon>
        <taxon>Flavobacteriia</taxon>
        <taxon>Flavobacteriales</taxon>
        <taxon>Flavobacteriaceae</taxon>
        <taxon>Flavobacterium</taxon>
    </lineage>
</organism>
<dbReference type="InterPro" id="IPR025345">
    <property type="entry name" value="DUF4249"/>
</dbReference>
<protein>
    <submittedName>
        <fullName evidence="1">Uncharacterized protein DUF4249</fullName>
    </submittedName>
</protein>
<accession>A0A3E0EQU1</accession>
<dbReference type="AlphaFoldDB" id="A0A3E0EQU1"/>
<proteinExistence type="predicted"/>